<keyword evidence="6" id="KW-0653">Protein transport</keyword>
<dbReference type="PANTHER" id="PTHR12430">
    <property type="entry name" value="MITOCHONDRIAL IMPORT RECEPTOR SUBUNIT TOM20"/>
    <property type="match status" value="1"/>
</dbReference>
<evidence type="ECO:0000256" key="9">
    <source>
        <dbReference type="ARBA" id="ARBA00023136"/>
    </source>
</evidence>
<comment type="similarity">
    <text evidence="2">Belongs to the Tom20 family.</text>
</comment>
<evidence type="ECO:0000256" key="5">
    <source>
        <dbReference type="ARBA" id="ARBA00022787"/>
    </source>
</evidence>
<evidence type="ECO:0000256" key="7">
    <source>
        <dbReference type="ARBA" id="ARBA00022989"/>
    </source>
</evidence>
<dbReference type="Gene3D" id="1.20.960.10">
    <property type="entry name" value="Mitochondrial outer membrane translocase complex, subunit Tom20 domain"/>
    <property type="match status" value="1"/>
</dbReference>
<evidence type="ECO:0000256" key="4">
    <source>
        <dbReference type="ARBA" id="ARBA00022692"/>
    </source>
</evidence>
<keyword evidence="9 10" id="KW-0472">Membrane</keyword>
<keyword evidence="3" id="KW-0813">Transport</keyword>
<dbReference type="Proteomes" id="UP000295192">
    <property type="component" value="Unassembled WGS sequence"/>
</dbReference>
<dbReference type="SUPFAM" id="SSF47157">
    <property type="entry name" value="Mitochondrial import receptor subunit Tom20"/>
    <property type="match status" value="1"/>
</dbReference>
<comment type="subcellular location">
    <subcellularLocation>
        <location evidence="1">Mitochondrion outer membrane</location>
        <topology evidence="1">Single-pass membrane protein</topology>
    </subcellularLocation>
</comment>
<evidence type="ECO:0008006" key="13">
    <source>
        <dbReference type="Google" id="ProtNLM"/>
    </source>
</evidence>
<dbReference type="InterPro" id="IPR002056">
    <property type="entry name" value="MAS20"/>
</dbReference>
<name>A0A484ARG5_DRONA</name>
<evidence type="ECO:0000256" key="3">
    <source>
        <dbReference type="ARBA" id="ARBA00022448"/>
    </source>
</evidence>
<keyword evidence="12" id="KW-1185">Reference proteome</keyword>
<dbReference type="PRINTS" id="PR00351">
    <property type="entry name" value="OM20RECEPTOR"/>
</dbReference>
<gene>
    <name evidence="11" type="ORF">AWZ03_014552</name>
</gene>
<evidence type="ECO:0000313" key="11">
    <source>
        <dbReference type="EMBL" id="TDG39026.1"/>
    </source>
</evidence>
<dbReference type="AlphaFoldDB" id="A0A484ARG5"/>
<reference evidence="11 12" key="1">
    <citation type="journal article" date="2019" name="J. Hered.">
        <title>An Improved Genome Assembly for Drosophila navojoa, the Basal Species in the mojavensis Cluster.</title>
        <authorList>
            <person name="Vanderlinde T."/>
            <person name="Dupim E.G."/>
            <person name="Nazario-Yepiz N.O."/>
            <person name="Carvalho A.B."/>
        </authorList>
    </citation>
    <scope>NUCLEOTIDE SEQUENCE [LARGE SCALE GENOMIC DNA]</scope>
    <source>
        <strain evidence="11">Navoj_Jal97</strain>
        <tissue evidence="11">Whole organism</tissue>
    </source>
</reference>
<keyword evidence="4 10" id="KW-0812">Transmembrane</keyword>
<protein>
    <recommendedName>
        <fullName evidence="13">Mitochondrial import receptor subunit TOM20 homolog B</fullName>
    </recommendedName>
</protein>
<dbReference type="InterPro" id="IPR023392">
    <property type="entry name" value="Tom20_dom_sf"/>
</dbReference>
<dbReference type="STRING" id="7232.A0A484ARG5"/>
<dbReference type="OMA" id="AIMICAD"/>
<keyword evidence="8" id="KW-0496">Mitochondrion</keyword>
<dbReference type="OrthoDB" id="2154253at2759"/>
<organism evidence="11 12">
    <name type="scientific">Drosophila navojoa</name>
    <name type="common">Fruit fly</name>
    <dbReference type="NCBI Taxonomy" id="7232"/>
    <lineage>
        <taxon>Eukaryota</taxon>
        <taxon>Metazoa</taxon>
        <taxon>Ecdysozoa</taxon>
        <taxon>Arthropoda</taxon>
        <taxon>Hexapoda</taxon>
        <taxon>Insecta</taxon>
        <taxon>Pterygota</taxon>
        <taxon>Neoptera</taxon>
        <taxon>Endopterygota</taxon>
        <taxon>Diptera</taxon>
        <taxon>Brachycera</taxon>
        <taxon>Muscomorpha</taxon>
        <taxon>Ephydroidea</taxon>
        <taxon>Drosophilidae</taxon>
        <taxon>Drosophila</taxon>
    </lineage>
</organism>
<proteinExistence type="inferred from homology"/>
<dbReference type="PANTHER" id="PTHR12430:SF0">
    <property type="entry name" value="TRANSLOCASE OF OUTER MITOCHONDRIAL MEMBRANE 20"/>
    <property type="match status" value="1"/>
</dbReference>
<dbReference type="GO" id="GO:0008320">
    <property type="term" value="F:protein transmembrane transporter activity"/>
    <property type="evidence" value="ECO:0007669"/>
    <property type="project" value="TreeGrafter"/>
</dbReference>
<comment type="caution">
    <text evidence="11">The sequence shown here is derived from an EMBL/GenBank/DDBJ whole genome shotgun (WGS) entry which is preliminary data.</text>
</comment>
<dbReference type="GO" id="GO:0006886">
    <property type="term" value="P:intracellular protein transport"/>
    <property type="evidence" value="ECO:0007669"/>
    <property type="project" value="InterPro"/>
</dbReference>
<evidence type="ECO:0000256" key="1">
    <source>
        <dbReference type="ARBA" id="ARBA00004572"/>
    </source>
</evidence>
<accession>A0A484ARG5</accession>
<dbReference type="Pfam" id="PF02064">
    <property type="entry name" value="MAS20"/>
    <property type="match status" value="1"/>
</dbReference>
<dbReference type="GO" id="GO:0006605">
    <property type="term" value="P:protein targeting"/>
    <property type="evidence" value="ECO:0007669"/>
    <property type="project" value="InterPro"/>
</dbReference>
<sequence>MVELSGQTVTFFGLAALVFVSYCIYFDHKRRTDPQYKRLVHERRQRRLQKNTLRKSPLSAEVVEYFLRQVYLGETCVRSKDWDSAVHYFVNAITLCADPNILLCKLQTAVPVELYDNIIAKVRLLVSTSDQQPRGQLSSSASHAESTESCRTCATCSSELHSD</sequence>
<evidence type="ECO:0000313" key="12">
    <source>
        <dbReference type="Proteomes" id="UP000295192"/>
    </source>
</evidence>
<dbReference type="EMBL" id="LSRL02001458">
    <property type="protein sequence ID" value="TDG39026.1"/>
    <property type="molecule type" value="Genomic_DNA"/>
</dbReference>
<feature type="transmembrane region" description="Helical" evidence="10">
    <location>
        <begin position="6"/>
        <end position="26"/>
    </location>
</feature>
<dbReference type="GO" id="GO:0030943">
    <property type="term" value="F:mitochondrion targeting sequence binding"/>
    <property type="evidence" value="ECO:0007669"/>
    <property type="project" value="TreeGrafter"/>
</dbReference>
<dbReference type="GO" id="GO:0016031">
    <property type="term" value="P:tRNA import into mitochondrion"/>
    <property type="evidence" value="ECO:0007669"/>
    <property type="project" value="TreeGrafter"/>
</dbReference>
<dbReference type="GO" id="GO:0005742">
    <property type="term" value="C:mitochondrial outer membrane translocase complex"/>
    <property type="evidence" value="ECO:0007669"/>
    <property type="project" value="InterPro"/>
</dbReference>
<evidence type="ECO:0000256" key="8">
    <source>
        <dbReference type="ARBA" id="ARBA00023128"/>
    </source>
</evidence>
<keyword evidence="7 10" id="KW-1133">Transmembrane helix</keyword>
<evidence type="ECO:0000256" key="6">
    <source>
        <dbReference type="ARBA" id="ARBA00022927"/>
    </source>
</evidence>
<dbReference type="GO" id="GO:0030150">
    <property type="term" value="P:protein import into mitochondrial matrix"/>
    <property type="evidence" value="ECO:0007669"/>
    <property type="project" value="TreeGrafter"/>
</dbReference>
<evidence type="ECO:0000256" key="2">
    <source>
        <dbReference type="ARBA" id="ARBA00005792"/>
    </source>
</evidence>
<keyword evidence="5" id="KW-1000">Mitochondrion outer membrane</keyword>
<evidence type="ECO:0000256" key="10">
    <source>
        <dbReference type="SAM" id="Phobius"/>
    </source>
</evidence>